<keyword evidence="3 4" id="KW-0408">Iron</keyword>
<dbReference type="PANTHER" id="PTHR35008">
    <property type="entry name" value="BLL4482 PROTEIN-RELATED"/>
    <property type="match status" value="1"/>
</dbReference>
<dbReference type="Proteomes" id="UP000295707">
    <property type="component" value="Unassembled WGS sequence"/>
</dbReference>
<dbReference type="PANTHER" id="PTHR35008:SF9">
    <property type="entry name" value="CYTOCHROME C DOMAIN-CONTAINING PROTEIN"/>
    <property type="match status" value="1"/>
</dbReference>
<evidence type="ECO:0000256" key="2">
    <source>
        <dbReference type="ARBA" id="ARBA00022723"/>
    </source>
</evidence>
<keyword evidence="5" id="KW-0732">Signal</keyword>
<comment type="caution">
    <text evidence="7">The sequence shown here is derived from an EMBL/GenBank/DDBJ whole genome shotgun (WGS) entry which is preliminary data.</text>
</comment>
<evidence type="ECO:0000256" key="3">
    <source>
        <dbReference type="ARBA" id="ARBA00023004"/>
    </source>
</evidence>
<dbReference type="SUPFAM" id="SSF46626">
    <property type="entry name" value="Cytochrome c"/>
    <property type="match status" value="2"/>
</dbReference>
<dbReference type="GO" id="GO:0020037">
    <property type="term" value="F:heme binding"/>
    <property type="evidence" value="ECO:0007669"/>
    <property type="project" value="InterPro"/>
</dbReference>
<protein>
    <submittedName>
        <fullName evidence="7">Thiosulfate dehydrogenase</fullName>
    </submittedName>
</protein>
<keyword evidence="1 4" id="KW-0349">Heme</keyword>
<evidence type="ECO:0000259" key="6">
    <source>
        <dbReference type="PROSITE" id="PS51007"/>
    </source>
</evidence>
<dbReference type="Gene3D" id="1.10.760.10">
    <property type="entry name" value="Cytochrome c-like domain"/>
    <property type="match status" value="2"/>
</dbReference>
<dbReference type="EMBL" id="SMFX01000001">
    <property type="protein sequence ID" value="TCK19303.1"/>
    <property type="molecule type" value="Genomic_DNA"/>
</dbReference>
<dbReference type="AlphaFoldDB" id="A0A4R1HF61"/>
<dbReference type="PROSITE" id="PS51007">
    <property type="entry name" value="CYTC"/>
    <property type="match status" value="2"/>
</dbReference>
<keyword evidence="8" id="KW-1185">Reference proteome</keyword>
<keyword evidence="2 4" id="KW-0479">Metal-binding</keyword>
<gene>
    <name evidence="7" type="ORF">DFR30_2613</name>
</gene>
<reference evidence="7 8" key="1">
    <citation type="submission" date="2019-03" db="EMBL/GenBank/DDBJ databases">
        <title>Genomic Encyclopedia of Type Strains, Phase IV (KMG-IV): sequencing the most valuable type-strain genomes for metagenomic binning, comparative biology and taxonomic classification.</title>
        <authorList>
            <person name="Goeker M."/>
        </authorList>
    </citation>
    <scope>NUCLEOTIDE SEQUENCE [LARGE SCALE GENOMIC DNA]</scope>
    <source>
        <strain evidence="7 8">DSM 19610</strain>
    </source>
</reference>
<dbReference type="RefSeq" id="WP_165869210.1">
    <property type="nucleotide sequence ID" value="NZ_SMFX01000001.1"/>
</dbReference>
<feature type="signal peptide" evidence="5">
    <location>
        <begin position="1"/>
        <end position="23"/>
    </location>
</feature>
<name>A0A4R1HF61_9GAMM</name>
<evidence type="ECO:0000256" key="4">
    <source>
        <dbReference type="PROSITE-ProRule" id="PRU00433"/>
    </source>
</evidence>
<evidence type="ECO:0000313" key="7">
    <source>
        <dbReference type="EMBL" id="TCK19303.1"/>
    </source>
</evidence>
<dbReference type="InterPro" id="IPR009056">
    <property type="entry name" value="Cyt_c-like_dom"/>
</dbReference>
<evidence type="ECO:0000256" key="5">
    <source>
        <dbReference type="SAM" id="SignalP"/>
    </source>
</evidence>
<sequence>MKIIPFLLLAIAVATGAPPIAKAEPLDPLEVRPTLVRPQVSLPTNLITVPVVNPGEYFVPPAYDDIPDDKTGDMIRWGRNIFVNTQKYAPRYAGNGLNCVSCHLSEGRQPYAAPLWAAYPIYPESRNKTKRVVTFPQRIQSCFKYSMDGIAPTVDAPEMDALVTYAKWLSTGAPVGVALPGRGFASIKKTHDPSTIEGEIIYNSRCAICHGANGEGQKNRNGEGYMFPPLWGMDSFNRAAGLNKVKTAAQFIKANMPLGSGYTLTDDEALDVAAYMWIHFRPDDPRASFFMNRFSPKPGGGN</sequence>
<proteinExistence type="predicted"/>
<dbReference type="Pfam" id="PF21342">
    <property type="entry name" value="SoxA-TsdA_cyt-c"/>
    <property type="match status" value="1"/>
</dbReference>
<dbReference type="GO" id="GO:0009055">
    <property type="term" value="F:electron transfer activity"/>
    <property type="evidence" value="ECO:0007669"/>
    <property type="project" value="InterPro"/>
</dbReference>
<feature type="chain" id="PRO_5020287140" evidence="5">
    <location>
        <begin position="24"/>
        <end position="302"/>
    </location>
</feature>
<dbReference type="Pfam" id="PF13442">
    <property type="entry name" value="Cytochrome_CBB3"/>
    <property type="match status" value="1"/>
</dbReference>
<accession>A0A4R1HF61</accession>
<dbReference type="InterPro" id="IPR051459">
    <property type="entry name" value="Cytochrome_c-type_DH"/>
</dbReference>
<evidence type="ECO:0000256" key="1">
    <source>
        <dbReference type="ARBA" id="ARBA00022617"/>
    </source>
</evidence>
<dbReference type="GO" id="GO:0046872">
    <property type="term" value="F:metal ion binding"/>
    <property type="evidence" value="ECO:0007669"/>
    <property type="project" value="UniProtKB-KW"/>
</dbReference>
<feature type="domain" description="Cytochrome c" evidence="6">
    <location>
        <begin position="73"/>
        <end position="170"/>
    </location>
</feature>
<dbReference type="InterPro" id="IPR036909">
    <property type="entry name" value="Cyt_c-like_dom_sf"/>
</dbReference>
<organism evidence="7 8">
    <name type="scientific">Thiogranum longum</name>
    <dbReference type="NCBI Taxonomy" id="1537524"/>
    <lineage>
        <taxon>Bacteria</taxon>
        <taxon>Pseudomonadati</taxon>
        <taxon>Pseudomonadota</taxon>
        <taxon>Gammaproteobacteria</taxon>
        <taxon>Chromatiales</taxon>
        <taxon>Ectothiorhodospiraceae</taxon>
        <taxon>Thiogranum</taxon>
    </lineage>
</organism>
<evidence type="ECO:0000313" key="8">
    <source>
        <dbReference type="Proteomes" id="UP000295707"/>
    </source>
</evidence>
<feature type="domain" description="Cytochrome c" evidence="6">
    <location>
        <begin position="193"/>
        <end position="280"/>
    </location>
</feature>